<dbReference type="InterPro" id="IPR012826">
    <property type="entry name" value="FliN"/>
</dbReference>
<keyword evidence="3 7" id="KW-1003">Cell membrane</keyword>
<dbReference type="InterPro" id="IPR001172">
    <property type="entry name" value="FliN_T3SS_HrcQb"/>
</dbReference>
<dbReference type="FunFam" id="2.30.330.10:FF:000001">
    <property type="entry name" value="Flagellar motor switch protein FliN"/>
    <property type="match status" value="1"/>
</dbReference>
<name>A0A423CU56_9PSED</name>
<proteinExistence type="inferred from homology"/>
<dbReference type="STRING" id="1292031.GCA_000425805_02823"/>
<dbReference type="GO" id="GO:0006935">
    <property type="term" value="P:chemotaxis"/>
    <property type="evidence" value="ECO:0007669"/>
    <property type="project" value="UniProtKB-KW"/>
</dbReference>
<evidence type="ECO:0000313" key="10">
    <source>
        <dbReference type="Proteomes" id="UP000285286"/>
    </source>
</evidence>
<organism evidence="9 10">
    <name type="scientific">Pseudomonas vranovensis</name>
    <dbReference type="NCBI Taxonomy" id="321661"/>
    <lineage>
        <taxon>Bacteria</taxon>
        <taxon>Pseudomonadati</taxon>
        <taxon>Pseudomonadota</taxon>
        <taxon>Gammaproteobacteria</taxon>
        <taxon>Pseudomonadales</taxon>
        <taxon>Pseudomonadaceae</taxon>
        <taxon>Pseudomonas</taxon>
    </lineage>
</organism>
<dbReference type="PANTHER" id="PTHR43484:SF1">
    <property type="entry name" value="FLAGELLAR MOTOR SWITCH PROTEIN FLIN"/>
    <property type="match status" value="1"/>
</dbReference>
<dbReference type="PRINTS" id="PR00956">
    <property type="entry name" value="FLGMOTORFLIN"/>
</dbReference>
<dbReference type="InterPro" id="IPR036429">
    <property type="entry name" value="SpoA-like_sf"/>
</dbReference>
<dbReference type="GO" id="GO:0005886">
    <property type="term" value="C:plasma membrane"/>
    <property type="evidence" value="ECO:0007669"/>
    <property type="project" value="UniProtKB-SubCell"/>
</dbReference>
<accession>A0A423CU56</accession>
<dbReference type="GO" id="GO:0003774">
    <property type="term" value="F:cytoskeletal motor activity"/>
    <property type="evidence" value="ECO:0007669"/>
    <property type="project" value="UniProtKB-UniRule"/>
</dbReference>
<dbReference type="AlphaFoldDB" id="A0A423CU56"/>
<keyword evidence="10" id="KW-1185">Reference proteome</keyword>
<evidence type="ECO:0000256" key="2">
    <source>
        <dbReference type="ARBA" id="ARBA00021897"/>
    </source>
</evidence>
<keyword evidence="6 7" id="KW-0472">Membrane</keyword>
<evidence type="ECO:0000256" key="5">
    <source>
        <dbReference type="ARBA" id="ARBA00022779"/>
    </source>
</evidence>
<keyword evidence="9" id="KW-0966">Cell projection</keyword>
<evidence type="ECO:0000256" key="7">
    <source>
        <dbReference type="RuleBase" id="RU362074"/>
    </source>
</evidence>
<evidence type="ECO:0000313" key="9">
    <source>
        <dbReference type="EMBL" id="ROL62859.1"/>
    </source>
</evidence>
<dbReference type="NCBIfam" id="TIGR02480">
    <property type="entry name" value="fliN"/>
    <property type="match status" value="1"/>
</dbReference>
<evidence type="ECO:0000256" key="3">
    <source>
        <dbReference type="ARBA" id="ARBA00022475"/>
    </source>
</evidence>
<comment type="caution">
    <text evidence="9">The sequence shown here is derived from an EMBL/GenBank/DDBJ whole genome shotgun (WGS) entry which is preliminary data.</text>
</comment>
<comment type="subcellular location">
    <subcellularLocation>
        <location evidence="7">Cell membrane</location>
        <topology evidence="7">Peripheral membrane protein</topology>
        <orientation evidence="7">Cytoplasmic side</orientation>
    </subcellularLocation>
    <subcellularLocation>
        <location evidence="7">Bacterial flagellum basal body</location>
    </subcellularLocation>
</comment>
<comment type="similarity">
    <text evidence="1 7">Belongs to the FliN/MopA/SpaO family.</text>
</comment>
<reference evidence="9 10" key="1">
    <citation type="submission" date="2016-10" db="EMBL/GenBank/DDBJ databases">
        <title>Comparative genome analysis of multiple Pseudomonas spp. focuses on biocontrol and plant growth promoting traits.</title>
        <authorList>
            <person name="Tao X.-Y."/>
            <person name="Taylor C.G."/>
        </authorList>
    </citation>
    <scope>NUCLEOTIDE SEQUENCE [LARGE SCALE GENOMIC DNA]</scope>
    <source>
        <strain evidence="9 10">15D11</strain>
    </source>
</reference>
<protein>
    <recommendedName>
        <fullName evidence="2 7">Flagellar motor switch protein FliN</fullName>
    </recommendedName>
</protein>
<dbReference type="Pfam" id="PF01052">
    <property type="entry name" value="FliMN_C"/>
    <property type="match status" value="1"/>
</dbReference>
<dbReference type="EMBL" id="MOAM01000046">
    <property type="protein sequence ID" value="ROL62859.1"/>
    <property type="molecule type" value="Genomic_DNA"/>
</dbReference>
<evidence type="ECO:0000259" key="8">
    <source>
        <dbReference type="Pfam" id="PF01052"/>
    </source>
</evidence>
<keyword evidence="7" id="KW-0975">Bacterial flagellum</keyword>
<evidence type="ECO:0000256" key="6">
    <source>
        <dbReference type="ARBA" id="ARBA00023136"/>
    </source>
</evidence>
<keyword evidence="4 7" id="KW-0145">Chemotaxis</keyword>
<keyword evidence="9" id="KW-0282">Flagellum</keyword>
<evidence type="ECO:0000256" key="4">
    <source>
        <dbReference type="ARBA" id="ARBA00022500"/>
    </source>
</evidence>
<gene>
    <name evidence="9" type="ORF">BHU25_24660</name>
</gene>
<feature type="domain" description="Flagellar motor switch protein FliN-like C-terminal" evidence="8">
    <location>
        <begin position="76"/>
        <end position="145"/>
    </location>
</feature>
<dbReference type="RefSeq" id="WP_045200302.1">
    <property type="nucleotide sequence ID" value="NZ_MOAM01000046.1"/>
</dbReference>
<dbReference type="GO" id="GO:0009425">
    <property type="term" value="C:bacterial-type flagellum basal body"/>
    <property type="evidence" value="ECO:0007669"/>
    <property type="project" value="UniProtKB-SubCell"/>
</dbReference>
<dbReference type="InterPro" id="IPR001543">
    <property type="entry name" value="FliN-like_C"/>
</dbReference>
<dbReference type="Gene3D" id="2.30.330.10">
    <property type="entry name" value="SpoA-like"/>
    <property type="match status" value="1"/>
</dbReference>
<dbReference type="SUPFAM" id="SSF101801">
    <property type="entry name" value="Surface presentation of antigens (SPOA)"/>
    <property type="match status" value="1"/>
</dbReference>
<comment type="function">
    <text evidence="7">FliN is one of three proteins (FliG, FliN, FliM) that form the rotor-mounted switch complex (C ring), located at the base of the basal body. This complex interacts with the CheY and CheZ chemotaxis proteins, in addition to contacting components of the motor that determine the direction of flagellar rotation.</text>
</comment>
<keyword evidence="9" id="KW-0969">Cilium</keyword>
<dbReference type="Proteomes" id="UP000285286">
    <property type="component" value="Unassembled WGS sequence"/>
</dbReference>
<dbReference type="InterPro" id="IPR051469">
    <property type="entry name" value="FliN/MopA/SpaO"/>
</dbReference>
<dbReference type="GO" id="GO:0071973">
    <property type="term" value="P:bacterial-type flagellum-dependent cell motility"/>
    <property type="evidence" value="ECO:0007669"/>
    <property type="project" value="UniProtKB-UniRule"/>
</dbReference>
<dbReference type="PANTHER" id="PTHR43484">
    <property type="match status" value="1"/>
</dbReference>
<sequence>MANENDITSPEDQALADEWAAALEETGDAGQSDIDALLAADTASAPASSRLAMEEFGSSPRSNEQVTLDGPNLDVILDIPVSISMEVGSTEINIRNLLQLNQGSVIELDRLAGEPLDVLVNGTLIAHGEVVVVNEKFGIRLTDVISPSERIKKLR</sequence>
<keyword evidence="5 7" id="KW-0283">Flagellar rotation</keyword>
<evidence type="ECO:0000256" key="1">
    <source>
        <dbReference type="ARBA" id="ARBA00009226"/>
    </source>
</evidence>